<keyword evidence="7 14" id="KW-1133">Transmembrane helix</keyword>
<protein>
    <submittedName>
        <fullName evidence="15">Cytochrome protein</fullName>
    </submittedName>
</protein>
<feature type="transmembrane region" description="Helical" evidence="14">
    <location>
        <begin position="18"/>
        <end position="40"/>
    </location>
</feature>
<evidence type="ECO:0000256" key="11">
    <source>
        <dbReference type="ARBA" id="ARBA00023136"/>
    </source>
</evidence>
<evidence type="ECO:0000256" key="6">
    <source>
        <dbReference type="ARBA" id="ARBA00022723"/>
    </source>
</evidence>
<reference evidence="15 16" key="1">
    <citation type="journal article" date="2016" name="Nat. Commun.">
        <title>Ectomycorrhizal ecology is imprinted in the genome of the dominant symbiotic fungus Cenococcum geophilum.</title>
        <authorList>
            <consortium name="DOE Joint Genome Institute"/>
            <person name="Peter M."/>
            <person name="Kohler A."/>
            <person name="Ohm R.A."/>
            <person name="Kuo A."/>
            <person name="Krutzmann J."/>
            <person name="Morin E."/>
            <person name="Arend M."/>
            <person name="Barry K.W."/>
            <person name="Binder M."/>
            <person name="Choi C."/>
            <person name="Clum A."/>
            <person name="Copeland A."/>
            <person name="Grisel N."/>
            <person name="Haridas S."/>
            <person name="Kipfer T."/>
            <person name="LaButti K."/>
            <person name="Lindquist E."/>
            <person name="Lipzen A."/>
            <person name="Maire R."/>
            <person name="Meier B."/>
            <person name="Mihaltcheva S."/>
            <person name="Molinier V."/>
            <person name="Murat C."/>
            <person name="Poggeler S."/>
            <person name="Quandt C.A."/>
            <person name="Sperisen C."/>
            <person name="Tritt A."/>
            <person name="Tisserant E."/>
            <person name="Crous P.W."/>
            <person name="Henrissat B."/>
            <person name="Nehls U."/>
            <person name="Egli S."/>
            <person name="Spatafora J.W."/>
            <person name="Grigoriev I.V."/>
            <person name="Martin F.M."/>
        </authorList>
    </citation>
    <scope>NUCLEOTIDE SEQUENCE [LARGE SCALE GENOMIC DNA]</scope>
    <source>
        <strain evidence="15 16">CBS 459.81</strain>
    </source>
</reference>
<keyword evidence="8 13" id="KW-0560">Oxidoreductase</keyword>
<comment type="cofactor">
    <cofactor evidence="1 12">
        <name>heme</name>
        <dbReference type="ChEBI" id="CHEBI:30413"/>
    </cofactor>
</comment>
<dbReference type="PROSITE" id="PS00086">
    <property type="entry name" value="CYTOCHROME_P450"/>
    <property type="match status" value="1"/>
</dbReference>
<dbReference type="SUPFAM" id="SSF48264">
    <property type="entry name" value="Cytochrome P450"/>
    <property type="match status" value="1"/>
</dbReference>
<dbReference type="FunFam" id="1.10.630.10:FF:000047">
    <property type="entry name" value="Cytochrome P450 monooxygenase"/>
    <property type="match status" value="1"/>
</dbReference>
<accession>A0A8E2JJI6</accession>
<dbReference type="PANTHER" id="PTHR24305">
    <property type="entry name" value="CYTOCHROME P450"/>
    <property type="match status" value="1"/>
</dbReference>
<dbReference type="CDD" id="cd11058">
    <property type="entry name" value="CYP60B-like"/>
    <property type="match status" value="1"/>
</dbReference>
<comment type="similarity">
    <text evidence="3 13">Belongs to the cytochrome P450 family.</text>
</comment>
<keyword evidence="5 14" id="KW-0812">Transmembrane</keyword>
<dbReference type="GO" id="GO:0004497">
    <property type="term" value="F:monooxygenase activity"/>
    <property type="evidence" value="ECO:0007669"/>
    <property type="project" value="UniProtKB-KW"/>
</dbReference>
<organism evidence="15 16">
    <name type="scientific">Lepidopterella palustris CBS 459.81</name>
    <dbReference type="NCBI Taxonomy" id="1314670"/>
    <lineage>
        <taxon>Eukaryota</taxon>
        <taxon>Fungi</taxon>
        <taxon>Dikarya</taxon>
        <taxon>Ascomycota</taxon>
        <taxon>Pezizomycotina</taxon>
        <taxon>Dothideomycetes</taxon>
        <taxon>Pleosporomycetidae</taxon>
        <taxon>Mytilinidiales</taxon>
        <taxon>Argynnaceae</taxon>
        <taxon>Lepidopterella</taxon>
    </lineage>
</organism>
<evidence type="ECO:0000256" key="14">
    <source>
        <dbReference type="SAM" id="Phobius"/>
    </source>
</evidence>
<keyword evidence="4 12" id="KW-0349">Heme</keyword>
<evidence type="ECO:0000256" key="12">
    <source>
        <dbReference type="PIRSR" id="PIRSR602401-1"/>
    </source>
</evidence>
<dbReference type="Proteomes" id="UP000250266">
    <property type="component" value="Unassembled WGS sequence"/>
</dbReference>
<evidence type="ECO:0000313" key="16">
    <source>
        <dbReference type="Proteomes" id="UP000250266"/>
    </source>
</evidence>
<evidence type="ECO:0000256" key="3">
    <source>
        <dbReference type="ARBA" id="ARBA00010617"/>
    </source>
</evidence>
<dbReference type="Pfam" id="PF00067">
    <property type="entry name" value="p450"/>
    <property type="match status" value="1"/>
</dbReference>
<keyword evidence="6 12" id="KW-0479">Metal-binding</keyword>
<evidence type="ECO:0000256" key="5">
    <source>
        <dbReference type="ARBA" id="ARBA00022692"/>
    </source>
</evidence>
<dbReference type="EMBL" id="KV744826">
    <property type="protein sequence ID" value="OCK85010.1"/>
    <property type="molecule type" value="Genomic_DNA"/>
</dbReference>
<gene>
    <name evidence="15" type="ORF">K432DRAFT_319207</name>
</gene>
<dbReference type="PRINTS" id="PR00385">
    <property type="entry name" value="P450"/>
</dbReference>
<evidence type="ECO:0000256" key="2">
    <source>
        <dbReference type="ARBA" id="ARBA00004167"/>
    </source>
</evidence>
<dbReference type="GO" id="GO:0009403">
    <property type="term" value="P:toxin biosynthetic process"/>
    <property type="evidence" value="ECO:0007669"/>
    <property type="project" value="UniProtKB-ARBA"/>
</dbReference>
<dbReference type="GO" id="GO:0020037">
    <property type="term" value="F:heme binding"/>
    <property type="evidence" value="ECO:0007669"/>
    <property type="project" value="InterPro"/>
</dbReference>
<evidence type="ECO:0000256" key="1">
    <source>
        <dbReference type="ARBA" id="ARBA00001971"/>
    </source>
</evidence>
<dbReference type="OrthoDB" id="1470350at2759"/>
<dbReference type="AlphaFoldDB" id="A0A8E2JJI6"/>
<dbReference type="GO" id="GO:0016020">
    <property type="term" value="C:membrane"/>
    <property type="evidence" value="ECO:0007669"/>
    <property type="project" value="UniProtKB-SubCell"/>
</dbReference>
<name>A0A8E2JJI6_9PEZI</name>
<sequence length="515" mass="59259">MATQLFSGSDSTIAPGSLLLYGVVVAFIVYYVSTAIYCVYFHQLSHIPGPTFNKFSKIPFAMSLVRGNFHTQIHAMHEKYGELIRFSPNHISYTNPDAWKDIYNYRTSVPHFGKDKMNYITPINGVESIHSTPDDVAHNRQRRALAHAFSEKALKEQESLVQSYIDLLMKRLGEEVDGPKKGKTDLVRWLNWTTFDLVGDLTFGEPFNCLAKSDYHPWIALVFDSMRYSVWMVAAKQFPLLDRFLQRLIPKAVTQRMLDHHNLSVKKMDRRLAEKRDRPDFVAYLVERGGGLENISLEEMHSNSNLIILGGSETSATALSGAIYYLSRNPEKFQRLVKEVRDNIKTKEDFTLNKLAHLAYMNACLEESMRIYPPVCGYLPRTAPREGCVVAGKYVPPFTQASITPYAMSHYSRNFVDPDKFVPERWLDNERPTKYEGDNRNASQPFSMGPRNCIGKNLAWAEMRLILSKLVWNFEVEVCPESDNWINQKTYILWEKPPLVLQLRHRKDLPVSERA</sequence>
<evidence type="ECO:0000256" key="4">
    <source>
        <dbReference type="ARBA" id="ARBA00022617"/>
    </source>
</evidence>
<dbReference type="PANTHER" id="PTHR24305:SF210">
    <property type="entry name" value="CYTOCHROME P450 MONOOXYGENASE ASQL-RELATED"/>
    <property type="match status" value="1"/>
</dbReference>
<keyword evidence="10 13" id="KW-0503">Monooxygenase</keyword>
<dbReference type="InterPro" id="IPR001128">
    <property type="entry name" value="Cyt_P450"/>
</dbReference>
<keyword evidence="11 14" id="KW-0472">Membrane</keyword>
<evidence type="ECO:0000256" key="7">
    <source>
        <dbReference type="ARBA" id="ARBA00022989"/>
    </source>
</evidence>
<dbReference type="InterPro" id="IPR050121">
    <property type="entry name" value="Cytochrome_P450_monoxygenase"/>
</dbReference>
<dbReference type="InterPro" id="IPR002401">
    <property type="entry name" value="Cyt_P450_E_grp-I"/>
</dbReference>
<evidence type="ECO:0000256" key="8">
    <source>
        <dbReference type="ARBA" id="ARBA00023002"/>
    </source>
</evidence>
<comment type="subcellular location">
    <subcellularLocation>
        <location evidence="2">Membrane</location>
        <topology evidence="2">Single-pass membrane protein</topology>
    </subcellularLocation>
</comment>
<feature type="binding site" description="axial binding residue" evidence="12">
    <location>
        <position position="453"/>
    </location>
    <ligand>
        <name>heme</name>
        <dbReference type="ChEBI" id="CHEBI:30413"/>
    </ligand>
    <ligandPart>
        <name>Fe</name>
        <dbReference type="ChEBI" id="CHEBI:18248"/>
    </ligandPart>
</feature>
<keyword evidence="16" id="KW-1185">Reference proteome</keyword>
<dbReference type="GO" id="GO:0005506">
    <property type="term" value="F:iron ion binding"/>
    <property type="evidence" value="ECO:0007669"/>
    <property type="project" value="InterPro"/>
</dbReference>
<evidence type="ECO:0000313" key="15">
    <source>
        <dbReference type="EMBL" id="OCK85010.1"/>
    </source>
</evidence>
<dbReference type="Gene3D" id="1.10.630.10">
    <property type="entry name" value="Cytochrome P450"/>
    <property type="match status" value="1"/>
</dbReference>
<keyword evidence="9 12" id="KW-0408">Iron</keyword>
<proteinExistence type="inferred from homology"/>
<evidence type="ECO:0000256" key="9">
    <source>
        <dbReference type="ARBA" id="ARBA00023004"/>
    </source>
</evidence>
<dbReference type="InterPro" id="IPR017972">
    <property type="entry name" value="Cyt_P450_CS"/>
</dbReference>
<dbReference type="GO" id="GO:0016705">
    <property type="term" value="F:oxidoreductase activity, acting on paired donors, with incorporation or reduction of molecular oxygen"/>
    <property type="evidence" value="ECO:0007669"/>
    <property type="project" value="InterPro"/>
</dbReference>
<evidence type="ECO:0000256" key="13">
    <source>
        <dbReference type="RuleBase" id="RU000461"/>
    </source>
</evidence>
<dbReference type="PRINTS" id="PR00463">
    <property type="entry name" value="EP450I"/>
</dbReference>
<dbReference type="InterPro" id="IPR036396">
    <property type="entry name" value="Cyt_P450_sf"/>
</dbReference>
<evidence type="ECO:0000256" key="10">
    <source>
        <dbReference type="ARBA" id="ARBA00023033"/>
    </source>
</evidence>